<dbReference type="PANTHER" id="PTHR46630:SF1">
    <property type="entry name" value="TETRATRICOPEPTIDE REPEAT PROTEIN 29"/>
    <property type="match status" value="1"/>
</dbReference>
<dbReference type="Pfam" id="PF13181">
    <property type="entry name" value="TPR_8"/>
    <property type="match status" value="1"/>
</dbReference>
<dbReference type="Gene3D" id="1.25.40.10">
    <property type="entry name" value="Tetratricopeptide repeat domain"/>
    <property type="match status" value="2"/>
</dbReference>
<dbReference type="AlphaFoldDB" id="F3PS20"/>
<feature type="repeat" description="TPR" evidence="6">
    <location>
        <begin position="186"/>
        <end position="219"/>
    </location>
</feature>
<keyword evidence="10" id="KW-1185">Reference proteome</keyword>
<proteinExistence type="inferred from homology"/>
<evidence type="ECO:0000256" key="4">
    <source>
        <dbReference type="ARBA" id="ARBA00022803"/>
    </source>
</evidence>
<keyword evidence="8" id="KW-0472">Membrane</keyword>
<dbReference type="InterPro" id="IPR019734">
    <property type="entry name" value="TPR_rpt"/>
</dbReference>
<dbReference type="GO" id="GO:0003677">
    <property type="term" value="F:DNA binding"/>
    <property type="evidence" value="ECO:0007669"/>
    <property type="project" value="InterPro"/>
</dbReference>
<keyword evidence="7" id="KW-0175">Coiled coil</keyword>
<dbReference type="PROSITE" id="PS50005">
    <property type="entry name" value="TPR"/>
    <property type="match status" value="2"/>
</dbReference>
<dbReference type="PROSITE" id="PS51257">
    <property type="entry name" value="PROKAR_LIPOPROTEIN"/>
    <property type="match status" value="1"/>
</dbReference>
<dbReference type="SUPFAM" id="SSF48452">
    <property type="entry name" value="TPR-like"/>
    <property type="match status" value="1"/>
</dbReference>
<dbReference type="PANTHER" id="PTHR46630">
    <property type="entry name" value="TETRATRICOPEPTIDE REPEAT PROTEIN 29"/>
    <property type="match status" value="1"/>
</dbReference>
<protein>
    <submittedName>
        <fullName evidence="9">Tetratricopeptide repeat protein</fullName>
    </submittedName>
</protein>
<sequence>MRNTYYIVVILAIIIITIAACSKKGNTSVLLPELIQAEAIIYEHPDSALHLLQKMQIPKASHKLENATWALLMTQAKYKMFIKQNDSLANIAYTYFMKRENAQRKALVLYLKGGILHKSKKIEEAQKFFLEAADYAEKTDDYQLCYLVNAQLGNIYVFRSYKEYALNAFNKAYRYALKSNNIEYITSSLIYLGRTYSIQKKFNLAIECYKKTIKIAEKNHNIKKIIIASNELAGIYTETKDYEQALYYVKQAIKYNSTESIKGQINLVIGDIYSRTGKTDSAYYYLDRVIAFEKSPRTVNSAYRILYNLSKKKQKYKEALFYSDKLLNGLDSLYSSYRSQELAEMQERYNQQKLINEKNQLKIEKDKSTRNALIGLVILICLIATLIYIYQRKLMKKERTIQKKEEDLRRNTIKISENELLIKRNQLRMGELMAQIEANKDMQEQLKELSKTYSEIQQQNEVLTSENQVLQENIEQYSSSLNAQSEELKKLSELAEESQRLHDREKTLSNQLVKNSKILNNLIITPKYIDTAQWNDIEKTINAIFDNFTERLSKKVPALTEYDLHLCCLIKLSMGNTNIATALGISPASVSKQKYRLKERIAQQVDVFKEGYTLDLWIWDF</sequence>
<gene>
    <name evidence="9" type="ORF">HMPREF9446_01524</name>
</gene>
<dbReference type="GO" id="GO:0005737">
    <property type="term" value="C:cytoplasm"/>
    <property type="evidence" value="ECO:0007669"/>
    <property type="project" value="UniProtKB-SubCell"/>
</dbReference>
<dbReference type="Proteomes" id="UP000003416">
    <property type="component" value="Unassembled WGS sequence"/>
</dbReference>
<dbReference type="EMBL" id="AFBN01000026">
    <property type="protein sequence ID" value="EGF58011.1"/>
    <property type="molecule type" value="Genomic_DNA"/>
</dbReference>
<evidence type="ECO:0000256" key="2">
    <source>
        <dbReference type="ARBA" id="ARBA00022490"/>
    </source>
</evidence>
<accession>F3PS20</accession>
<dbReference type="SUPFAM" id="SSF46894">
    <property type="entry name" value="C-terminal effector domain of the bipartite response regulators"/>
    <property type="match status" value="1"/>
</dbReference>
<evidence type="ECO:0000256" key="1">
    <source>
        <dbReference type="ARBA" id="ARBA00004496"/>
    </source>
</evidence>
<dbReference type="Pfam" id="PF13424">
    <property type="entry name" value="TPR_12"/>
    <property type="match status" value="1"/>
</dbReference>
<dbReference type="HOGENOM" id="CLU_030491_0_0_10"/>
<evidence type="ECO:0000313" key="9">
    <source>
        <dbReference type="EMBL" id="EGF58011.1"/>
    </source>
</evidence>
<comment type="subcellular location">
    <subcellularLocation>
        <location evidence="1">Cytoplasm</location>
    </subcellularLocation>
</comment>
<feature type="transmembrane region" description="Helical" evidence="8">
    <location>
        <begin position="372"/>
        <end position="390"/>
    </location>
</feature>
<reference evidence="9 10" key="1">
    <citation type="submission" date="2011-02" db="EMBL/GenBank/DDBJ databases">
        <authorList>
            <person name="Weinstock G."/>
            <person name="Sodergren E."/>
            <person name="Clifton S."/>
            <person name="Fulton L."/>
            <person name="Fulton B."/>
            <person name="Courtney L."/>
            <person name="Fronick C."/>
            <person name="Harrison M."/>
            <person name="Strong C."/>
            <person name="Farmer C."/>
            <person name="Delahaunty K."/>
            <person name="Markovic C."/>
            <person name="Hall O."/>
            <person name="Minx P."/>
            <person name="Tomlinson C."/>
            <person name="Mitreva M."/>
            <person name="Hou S."/>
            <person name="Chen J."/>
            <person name="Wollam A."/>
            <person name="Pepin K.H."/>
            <person name="Johnson M."/>
            <person name="Bhonagiri V."/>
            <person name="Zhang X."/>
            <person name="Suruliraj S."/>
            <person name="Warren W."/>
            <person name="Chinwalla A."/>
            <person name="Mardis E.R."/>
            <person name="Wilson R.K."/>
        </authorList>
    </citation>
    <scope>NUCLEOTIDE SEQUENCE [LARGE SCALE GENOMIC DNA]</scope>
    <source>
        <strain evidence="9 10">YIT 12057</strain>
    </source>
</reference>
<dbReference type="InterPro" id="IPR011990">
    <property type="entry name" value="TPR-like_helical_dom_sf"/>
</dbReference>
<evidence type="ECO:0000313" key="10">
    <source>
        <dbReference type="Proteomes" id="UP000003416"/>
    </source>
</evidence>
<name>F3PS20_9BACE</name>
<evidence type="ECO:0000256" key="6">
    <source>
        <dbReference type="PROSITE-ProRule" id="PRU00339"/>
    </source>
</evidence>
<keyword evidence="4 6" id="KW-0802">TPR repeat</keyword>
<dbReference type="SMART" id="SM00028">
    <property type="entry name" value="TPR"/>
    <property type="match status" value="4"/>
</dbReference>
<evidence type="ECO:0000256" key="7">
    <source>
        <dbReference type="SAM" id="Coils"/>
    </source>
</evidence>
<feature type="repeat" description="TPR" evidence="6">
    <location>
        <begin position="226"/>
        <end position="259"/>
    </location>
</feature>
<evidence type="ECO:0000256" key="3">
    <source>
        <dbReference type="ARBA" id="ARBA00022737"/>
    </source>
</evidence>
<comment type="similarity">
    <text evidence="5">Belongs to the Rap family.</text>
</comment>
<keyword evidence="8" id="KW-0812">Transmembrane</keyword>
<evidence type="ECO:0000256" key="5">
    <source>
        <dbReference type="ARBA" id="ARBA00038253"/>
    </source>
</evidence>
<dbReference type="GeneID" id="86049180"/>
<organism evidence="9 10">
    <name type="scientific">Bacteroides fluxus YIT 12057</name>
    <dbReference type="NCBI Taxonomy" id="763034"/>
    <lineage>
        <taxon>Bacteria</taxon>
        <taxon>Pseudomonadati</taxon>
        <taxon>Bacteroidota</taxon>
        <taxon>Bacteroidia</taxon>
        <taxon>Bacteroidales</taxon>
        <taxon>Bacteroidaceae</taxon>
        <taxon>Bacteroides</taxon>
    </lineage>
</organism>
<keyword evidence="8" id="KW-1133">Transmembrane helix</keyword>
<dbReference type="eggNOG" id="COG0457">
    <property type="taxonomic scope" value="Bacteria"/>
</dbReference>
<comment type="caution">
    <text evidence="9">The sequence shown here is derived from an EMBL/GenBank/DDBJ whole genome shotgun (WGS) entry which is preliminary data.</text>
</comment>
<keyword evidence="3" id="KW-0677">Repeat</keyword>
<feature type="coiled-coil region" evidence="7">
    <location>
        <begin position="432"/>
        <end position="511"/>
    </location>
</feature>
<evidence type="ECO:0000256" key="8">
    <source>
        <dbReference type="SAM" id="Phobius"/>
    </source>
</evidence>
<dbReference type="InterPro" id="IPR051476">
    <property type="entry name" value="Bac_ResReg_Asp_Phosphatase"/>
</dbReference>
<dbReference type="InterPro" id="IPR016032">
    <property type="entry name" value="Sig_transdc_resp-reg_C-effctor"/>
</dbReference>
<dbReference type="GO" id="GO:0006355">
    <property type="term" value="P:regulation of DNA-templated transcription"/>
    <property type="evidence" value="ECO:0007669"/>
    <property type="project" value="InterPro"/>
</dbReference>
<dbReference type="RefSeq" id="WP_009124774.1">
    <property type="nucleotide sequence ID" value="NZ_GL882623.1"/>
</dbReference>
<keyword evidence="2" id="KW-0963">Cytoplasm</keyword>
<dbReference type="STRING" id="763034.HMPREF9446_01524"/>